<protein>
    <submittedName>
        <fullName evidence="1">Uncharacterized protein</fullName>
    </submittedName>
</protein>
<accession>A0A7R9CBA8</accession>
<dbReference type="AlphaFoldDB" id="A0A7R9CBA8"/>
<proteinExistence type="predicted"/>
<reference evidence="1" key="1">
    <citation type="submission" date="2020-11" db="EMBL/GenBank/DDBJ databases">
        <authorList>
            <person name="Tran Van P."/>
        </authorList>
    </citation>
    <scope>NUCLEOTIDE SEQUENCE</scope>
</reference>
<evidence type="ECO:0000313" key="1">
    <source>
        <dbReference type="EMBL" id="CAD7392253.1"/>
    </source>
</evidence>
<dbReference type="EMBL" id="OC316513">
    <property type="protein sequence ID" value="CAD7392253.1"/>
    <property type="molecule type" value="Genomic_DNA"/>
</dbReference>
<sequence length="215" mass="22884">MKCCAGVVVLLGGRRKSSGTGYGKGEGGKKTIVEKRIAGGWERGKITSTLWSPNGNPIGDYGPCGPLDFDEACLGWFGGKSGGRGLLTPFDPMPHFEGRSCHFKKRQVLHSRTLLAFVGSAPMTSVNSYDALSLVQCLVTQTGSSPQLAAMPASIMQGPNGMQPPVNAIKLENPSYYCNSYTPPAPEHTPMMASGAYSKNMSFFTHIEYAGNARA</sequence>
<name>A0A7R9CBA8_TIMCR</name>
<organism evidence="1">
    <name type="scientific">Timema cristinae</name>
    <name type="common">Walking stick</name>
    <dbReference type="NCBI Taxonomy" id="61476"/>
    <lineage>
        <taxon>Eukaryota</taxon>
        <taxon>Metazoa</taxon>
        <taxon>Ecdysozoa</taxon>
        <taxon>Arthropoda</taxon>
        <taxon>Hexapoda</taxon>
        <taxon>Insecta</taxon>
        <taxon>Pterygota</taxon>
        <taxon>Neoptera</taxon>
        <taxon>Polyneoptera</taxon>
        <taxon>Phasmatodea</taxon>
        <taxon>Timematodea</taxon>
        <taxon>Timematoidea</taxon>
        <taxon>Timematidae</taxon>
        <taxon>Timema</taxon>
    </lineage>
</organism>
<gene>
    <name evidence="1" type="ORF">TCEB3V08_LOCUS287</name>
</gene>